<feature type="compositionally biased region" description="Polar residues" evidence="1">
    <location>
        <begin position="173"/>
        <end position="197"/>
    </location>
</feature>
<feature type="compositionally biased region" description="Acidic residues" evidence="1">
    <location>
        <begin position="159"/>
        <end position="169"/>
    </location>
</feature>
<evidence type="ECO:0008006" key="6">
    <source>
        <dbReference type="Google" id="ProtNLM"/>
    </source>
</evidence>
<dbReference type="PANTHER" id="PTHR11439:SF483">
    <property type="entry name" value="PEPTIDE SYNTHASE GLIP-LIKE, PUTATIVE (AFU_ORTHOLOGUE AFUA_3G12920)-RELATED"/>
    <property type="match status" value="1"/>
</dbReference>
<evidence type="ECO:0000259" key="2">
    <source>
        <dbReference type="Pfam" id="PF07727"/>
    </source>
</evidence>
<evidence type="ECO:0000313" key="4">
    <source>
        <dbReference type="EMBL" id="CAK7930789.1"/>
    </source>
</evidence>
<accession>A0AAV1U864</accession>
<reference evidence="4" key="1">
    <citation type="submission" date="2024-01" db="EMBL/GenBank/DDBJ databases">
        <authorList>
            <person name="Webb A."/>
        </authorList>
    </citation>
    <scope>NUCLEOTIDE SEQUENCE</scope>
    <source>
        <strain evidence="4">Pm1</strain>
    </source>
</reference>
<protein>
    <recommendedName>
        <fullName evidence="6">Reverse transcriptase Ty1/copia-type domain-containing protein</fullName>
    </recommendedName>
</protein>
<dbReference type="Gene3D" id="3.30.420.10">
    <property type="entry name" value="Ribonuclease H-like superfamily/Ribonuclease H"/>
    <property type="match status" value="1"/>
</dbReference>
<evidence type="ECO:0000259" key="3">
    <source>
        <dbReference type="Pfam" id="PF25597"/>
    </source>
</evidence>
<evidence type="ECO:0000313" key="5">
    <source>
        <dbReference type="Proteomes" id="UP001162060"/>
    </source>
</evidence>
<gene>
    <name evidence="4" type="ORF">PM001_LOCUS15939</name>
</gene>
<dbReference type="Pfam" id="PF25597">
    <property type="entry name" value="SH3_retrovirus"/>
    <property type="match status" value="1"/>
</dbReference>
<dbReference type="PANTHER" id="PTHR11439">
    <property type="entry name" value="GAG-POL-RELATED RETROTRANSPOSON"/>
    <property type="match status" value="1"/>
</dbReference>
<dbReference type="EMBL" id="CAKLBY020000169">
    <property type="protein sequence ID" value="CAK7930789.1"/>
    <property type="molecule type" value="Genomic_DNA"/>
</dbReference>
<dbReference type="InterPro" id="IPR057670">
    <property type="entry name" value="SH3_retrovirus"/>
</dbReference>
<dbReference type="GO" id="GO:0003676">
    <property type="term" value="F:nucleic acid binding"/>
    <property type="evidence" value="ECO:0007669"/>
    <property type="project" value="InterPro"/>
</dbReference>
<proteinExistence type="predicted"/>
<feature type="compositionally biased region" description="Basic and acidic residues" evidence="1">
    <location>
        <begin position="122"/>
        <end position="131"/>
    </location>
</feature>
<feature type="domain" description="Reverse transcriptase Ty1/copia-type" evidence="2">
    <location>
        <begin position="235"/>
        <end position="479"/>
    </location>
</feature>
<dbReference type="InterPro" id="IPR043502">
    <property type="entry name" value="DNA/RNA_pol_sf"/>
</dbReference>
<name>A0AAV1U864_9STRA</name>
<evidence type="ECO:0000256" key="1">
    <source>
        <dbReference type="SAM" id="MobiDB-lite"/>
    </source>
</evidence>
<feature type="domain" description="Retroviral polymerase SH3-like" evidence="3">
    <location>
        <begin position="67"/>
        <end position="125"/>
    </location>
</feature>
<dbReference type="InterPro" id="IPR012337">
    <property type="entry name" value="RNaseH-like_sf"/>
</dbReference>
<dbReference type="InterPro" id="IPR036397">
    <property type="entry name" value="RNaseH_sf"/>
</dbReference>
<organism evidence="4 5">
    <name type="scientific">Peronospora matthiolae</name>
    <dbReference type="NCBI Taxonomy" id="2874970"/>
    <lineage>
        <taxon>Eukaryota</taxon>
        <taxon>Sar</taxon>
        <taxon>Stramenopiles</taxon>
        <taxon>Oomycota</taxon>
        <taxon>Peronosporomycetes</taxon>
        <taxon>Peronosporales</taxon>
        <taxon>Peronosporaceae</taxon>
        <taxon>Peronospora</taxon>
    </lineage>
</organism>
<dbReference type="SUPFAM" id="SSF53098">
    <property type="entry name" value="Ribonuclease H-like"/>
    <property type="match status" value="1"/>
</dbReference>
<dbReference type="InterPro" id="IPR013103">
    <property type="entry name" value="RVT_2"/>
</dbReference>
<feature type="region of interest" description="Disordered" evidence="1">
    <location>
        <begin position="122"/>
        <end position="198"/>
    </location>
</feature>
<dbReference type="AlphaFoldDB" id="A0AAV1U864"/>
<dbReference type="Pfam" id="PF07727">
    <property type="entry name" value="RVT_2"/>
    <property type="match status" value="1"/>
</dbReference>
<sequence length="601" mass="68759">MNRTLVECARCMMEHAGLGKRYWGEAVMTMMFLRNRCPTRAIHQYKSPYQVWTMKKPILANLKVFGCHAYVQVPQGKRAKFYSKSSLCRILGYAEHQKSYRFEEVSTGAIKISRDATFMENKFDEGPRNYNDESSTVEFDDQDEDEGKEEGKTDVDLNLSDDDDDDDEDTRSSKSNIKGHTRTQSLEKSTVIPSSEQRTYRVGEMPTTFKSAMESSDSGKWKEACDSEFDSLQRNDAWEIVPLPKGRKAIGCRWVFRVKENQDGEVKRFKARLVAKRFSQKFEVDYEETFAPVANFTSIRVVLSMAAKYGLMLHQMDVKTAFLNGSLDEDIYMDQPAGYLDEKQPDYVCKLKRSLYGLKQSSRMWNQTIDGFMITMGFNKCELEHFIYIKRDDQDMILVVLYVDDLILSSSNNDILKSTKMALSTRFEMTGLGELSYFLGMEIKNDRKTGMVTVRQTKFIKSVLTKFGMDNSKPVKTPQDPGLKLTKDMCDQECNHEDTMCDVPYQSAVGGIMYLMVATRPDLAAVVRSLSQFSSDPCPTHWQALKRVLRYLQATPNHGLEFTREEGSRICGYTDADWAGDIESRRSTSGYVFMMNGGCIS</sequence>
<feature type="compositionally biased region" description="Acidic residues" evidence="1">
    <location>
        <begin position="138"/>
        <end position="148"/>
    </location>
</feature>
<dbReference type="Proteomes" id="UP001162060">
    <property type="component" value="Unassembled WGS sequence"/>
</dbReference>
<dbReference type="SUPFAM" id="SSF56672">
    <property type="entry name" value="DNA/RNA polymerases"/>
    <property type="match status" value="1"/>
</dbReference>
<comment type="caution">
    <text evidence="4">The sequence shown here is derived from an EMBL/GenBank/DDBJ whole genome shotgun (WGS) entry which is preliminary data.</text>
</comment>